<keyword evidence="5" id="KW-1133">Transmembrane helix</keyword>
<sequence length="171" mass="19371">MLLTGIITLKSVTAIKLIAGEPVILVQNGKILEKNMIKLRYNQDDLMMQLRGKDIFDMNEVDYPILEPHGKLSVLNKSENLNVTLKDLNIRPRKKGISTELIRDGRIQEDNLKAPNLSNEWLFNELIDKGVGNVKVVFLATITGNGELYIDQKNDKLKDVQKAEEDDSIIK</sequence>
<evidence type="ECO:0000256" key="1">
    <source>
        <dbReference type="ARBA" id="ARBA00004651"/>
    </source>
</evidence>
<dbReference type="InterPro" id="IPR023090">
    <property type="entry name" value="UPF0702_alpha/beta_dom_sf"/>
</dbReference>
<proteinExistence type="inferred from homology"/>
<dbReference type="AlphaFoldDB" id="A0A4R2SYA9"/>
<name>A0A4R2SYA9_9FIRM</name>
<reference evidence="8 9" key="1">
    <citation type="submission" date="2019-03" db="EMBL/GenBank/DDBJ databases">
        <title>Genomic Encyclopedia of Type Strains, Phase IV (KMG-IV): sequencing the most valuable type-strain genomes for metagenomic binning, comparative biology and taxonomic classification.</title>
        <authorList>
            <person name="Goeker M."/>
        </authorList>
    </citation>
    <scope>NUCLEOTIDE SEQUENCE [LARGE SCALE GENOMIC DNA]</scope>
    <source>
        <strain evidence="8 9">DSM 100013</strain>
    </source>
</reference>
<keyword evidence="3" id="KW-1003">Cell membrane</keyword>
<gene>
    <name evidence="8" type="ORF">EDD79_105912</name>
</gene>
<dbReference type="PANTHER" id="PTHR34582:SF7">
    <property type="entry name" value="UPF0702 TRANSMEMBRANE PROTEIN YDFS"/>
    <property type="match status" value="1"/>
</dbReference>
<evidence type="ECO:0000256" key="6">
    <source>
        <dbReference type="ARBA" id="ARBA00023136"/>
    </source>
</evidence>
<keyword evidence="6" id="KW-0472">Membrane</keyword>
<comment type="caution">
    <text evidence="8">The sequence shown here is derived from an EMBL/GenBank/DDBJ whole genome shotgun (WGS) entry which is preliminary data.</text>
</comment>
<dbReference type="GO" id="GO:0005886">
    <property type="term" value="C:plasma membrane"/>
    <property type="evidence" value="ECO:0007669"/>
    <property type="project" value="UniProtKB-SubCell"/>
</dbReference>
<evidence type="ECO:0000256" key="2">
    <source>
        <dbReference type="ARBA" id="ARBA00006448"/>
    </source>
</evidence>
<dbReference type="Pfam" id="PF04239">
    <property type="entry name" value="DUF421"/>
    <property type="match status" value="1"/>
</dbReference>
<evidence type="ECO:0000259" key="7">
    <source>
        <dbReference type="Pfam" id="PF04239"/>
    </source>
</evidence>
<accession>A0A4R2SYA9</accession>
<keyword evidence="4" id="KW-0812">Transmembrane</keyword>
<dbReference type="PANTHER" id="PTHR34582">
    <property type="entry name" value="UPF0702 TRANSMEMBRANE PROTEIN YCAP"/>
    <property type="match status" value="1"/>
</dbReference>
<keyword evidence="9" id="KW-1185">Reference proteome</keyword>
<evidence type="ECO:0000256" key="3">
    <source>
        <dbReference type="ARBA" id="ARBA00022475"/>
    </source>
</evidence>
<dbReference type="EMBL" id="SLYC01000059">
    <property type="protein sequence ID" value="TCP95497.1"/>
    <property type="molecule type" value="Genomic_DNA"/>
</dbReference>
<feature type="domain" description="YetF C-terminal" evidence="7">
    <location>
        <begin position="11"/>
        <end position="142"/>
    </location>
</feature>
<organism evidence="8 9">
    <name type="scientific">Serpentinicella alkaliphila</name>
    <dbReference type="NCBI Taxonomy" id="1734049"/>
    <lineage>
        <taxon>Bacteria</taxon>
        <taxon>Bacillati</taxon>
        <taxon>Bacillota</taxon>
        <taxon>Clostridia</taxon>
        <taxon>Peptostreptococcales</taxon>
        <taxon>Natronincolaceae</taxon>
        <taxon>Serpentinicella</taxon>
    </lineage>
</organism>
<dbReference type="InterPro" id="IPR007353">
    <property type="entry name" value="DUF421"/>
</dbReference>
<evidence type="ECO:0000256" key="4">
    <source>
        <dbReference type="ARBA" id="ARBA00022692"/>
    </source>
</evidence>
<evidence type="ECO:0000256" key="5">
    <source>
        <dbReference type="ARBA" id="ARBA00022989"/>
    </source>
</evidence>
<dbReference type="Gene3D" id="3.30.240.20">
    <property type="entry name" value="bsu07140 like domains"/>
    <property type="match status" value="2"/>
</dbReference>
<comment type="similarity">
    <text evidence="2">Belongs to the UPF0702 family.</text>
</comment>
<dbReference type="Proteomes" id="UP000295504">
    <property type="component" value="Unassembled WGS sequence"/>
</dbReference>
<comment type="subcellular location">
    <subcellularLocation>
        <location evidence="1">Cell membrane</location>
        <topology evidence="1">Multi-pass membrane protein</topology>
    </subcellularLocation>
</comment>
<evidence type="ECO:0000313" key="8">
    <source>
        <dbReference type="EMBL" id="TCP95497.1"/>
    </source>
</evidence>
<protein>
    <submittedName>
        <fullName evidence="8">Uncharacterized protein DUF421</fullName>
    </submittedName>
</protein>
<evidence type="ECO:0000313" key="9">
    <source>
        <dbReference type="Proteomes" id="UP000295504"/>
    </source>
</evidence>